<accession>X1GIT3</accession>
<evidence type="ECO:0000259" key="1">
    <source>
        <dbReference type="Pfam" id="PF13482"/>
    </source>
</evidence>
<dbReference type="AlphaFoldDB" id="X1GIT3"/>
<organism evidence="2">
    <name type="scientific">marine sediment metagenome</name>
    <dbReference type="NCBI Taxonomy" id="412755"/>
    <lineage>
        <taxon>unclassified sequences</taxon>
        <taxon>metagenomes</taxon>
        <taxon>ecological metagenomes</taxon>
    </lineage>
</organism>
<reference evidence="2" key="1">
    <citation type="journal article" date="2014" name="Front. Microbiol.">
        <title>High frequency of phylogenetically diverse reductive dehalogenase-homologous genes in deep subseafloor sedimentary metagenomes.</title>
        <authorList>
            <person name="Kawai M."/>
            <person name="Futagami T."/>
            <person name="Toyoda A."/>
            <person name="Takaki Y."/>
            <person name="Nishi S."/>
            <person name="Hori S."/>
            <person name="Arai W."/>
            <person name="Tsubouchi T."/>
            <person name="Morono Y."/>
            <person name="Uchiyama I."/>
            <person name="Ito T."/>
            <person name="Fujiyama A."/>
            <person name="Inagaki F."/>
            <person name="Takami H."/>
        </authorList>
    </citation>
    <scope>NUCLEOTIDE SEQUENCE</scope>
    <source>
        <strain evidence="2">Expedition CK06-06</strain>
    </source>
</reference>
<gene>
    <name evidence="2" type="ORF">S03H2_28484</name>
</gene>
<dbReference type="EMBL" id="BARU01017163">
    <property type="protein sequence ID" value="GAH57082.1"/>
    <property type="molecule type" value="Genomic_DNA"/>
</dbReference>
<evidence type="ECO:0000313" key="2">
    <source>
        <dbReference type="EMBL" id="GAH57082.1"/>
    </source>
</evidence>
<name>X1GIT3_9ZZZZ</name>
<dbReference type="InterPro" id="IPR038720">
    <property type="entry name" value="YprB_RNase_H-like_dom"/>
</dbReference>
<proteinExistence type="predicted"/>
<protein>
    <recommendedName>
        <fullName evidence="1">YprB ribonuclease H-like domain-containing protein</fullName>
    </recommendedName>
</protein>
<feature type="domain" description="YprB ribonuclease H-like" evidence="1">
    <location>
        <begin position="11"/>
        <end position="98"/>
    </location>
</feature>
<dbReference type="InterPro" id="IPR012337">
    <property type="entry name" value="RNaseH-like_sf"/>
</dbReference>
<sequence length="101" mass="12183">MITNAEEPYERFNTKFHHIDLYHNCRRKYKGSFEKYTLTNMEDKLLNLKRDNELPSGLVGLCYKKYLEDSLRYVGLVKEIIDHNYWDIYSMSLILQKLLEA</sequence>
<comment type="caution">
    <text evidence="2">The sequence shown here is derived from an EMBL/GenBank/DDBJ whole genome shotgun (WGS) entry which is preliminary data.</text>
</comment>
<dbReference type="SUPFAM" id="SSF53098">
    <property type="entry name" value="Ribonuclease H-like"/>
    <property type="match status" value="1"/>
</dbReference>
<dbReference type="Pfam" id="PF13482">
    <property type="entry name" value="RNase_H_2"/>
    <property type="match status" value="1"/>
</dbReference>